<dbReference type="Pfam" id="PF00903">
    <property type="entry name" value="Glyoxalase"/>
    <property type="match status" value="1"/>
</dbReference>
<dbReference type="InterPro" id="IPR029068">
    <property type="entry name" value="Glyas_Bleomycin-R_OHBP_Dase"/>
</dbReference>
<dbReference type="InterPro" id="IPR004360">
    <property type="entry name" value="Glyas_Fos-R_dOase_dom"/>
</dbReference>
<gene>
    <name evidence="2" type="ORF">RSO01_08410</name>
</gene>
<feature type="domain" description="VOC" evidence="1">
    <location>
        <begin position="3"/>
        <end position="112"/>
    </location>
</feature>
<keyword evidence="3" id="KW-1185">Reference proteome</keyword>
<dbReference type="RefSeq" id="WP_147146549.1">
    <property type="nucleotide sequence ID" value="NZ_BKAJ01000016.1"/>
</dbReference>
<name>A0A512N3X1_9HYPH</name>
<dbReference type="OrthoDB" id="9798201at2"/>
<dbReference type="SUPFAM" id="SSF54593">
    <property type="entry name" value="Glyoxalase/Bleomycin resistance protein/Dihydroxybiphenyl dioxygenase"/>
    <property type="match status" value="1"/>
</dbReference>
<reference evidence="2 3" key="1">
    <citation type="submission" date="2019-07" db="EMBL/GenBank/DDBJ databases">
        <title>Whole genome shotgun sequence of Reyranella soli NBRC 108950.</title>
        <authorList>
            <person name="Hosoyama A."/>
            <person name="Uohara A."/>
            <person name="Ohji S."/>
            <person name="Ichikawa N."/>
        </authorList>
    </citation>
    <scope>NUCLEOTIDE SEQUENCE [LARGE SCALE GENOMIC DNA]</scope>
    <source>
        <strain evidence="2 3">NBRC 108950</strain>
    </source>
</reference>
<organism evidence="2 3">
    <name type="scientific">Reyranella soli</name>
    <dbReference type="NCBI Taxonomy" id="1230389"/>
    <lineage>
        <taxon>Bacteria</taxon>
        <taxon>Pseudomonadati</taxon>
        <taxon>Pseudomonadota</taxon>
        <taxon>Alphaproteobacteria</taxon>
        <taxon>Hyphomicrobiales</taxon>
        <taxon>Reyranellaceae</taxon>
        <taxon>Reyranella</taxon>
    </lineage>
</organism>
<accession>A0A512N3X1</accession>
<dbReference type="Proteomes" id="UP000321058">
    <property type="component" value="Unassembled WGS sequence"/>
</dbReference>
<sequence length="118" mass="13639">MMKFDHLALPVSNLDRSREWYIATLGLKVEFEIPARHAVALQDGEGFAIFLEERPVVPNGIALWFQVDDVDRTFTEWTARGVAFAHGPQKNFWGYGPELTDPDGYIVRLWDERTMKEK</sequence>
<dbReference type="AlphaFoldDB" id="A0A512N3X1"/>
<proteinExistence type="predicted"/>
<dbReference type="EMBL" id="BKAJ01000016">
    <property type="protein sequence ID" value="GEP53675.1"/>
    <property type="molecule type" value="Genomic_DNA"/>
</dbReference>
<evidence type="ECO:0000313" key="3">
    <source>
        <dbReference type="Proteomes" id="UP000321058"/>
    </source>
</evidence>
<dbReference type="InterPro" id="IPR037523">
    <property type="entry name" value="VOC_core"/>
</dbReference>
<evidence type="ECO:0000313" key="2">
    <source>
        <dbReference type="EMBL" id="GEP53675.1"/>
    </source>
</evidence>
<dbReference type="PROSITE" id="PS51819">
    <property type="entry name" value="VOC"/>
    <property type="match status" value="1"/>
</dbReference>
<evidence type="ECO:0000259" key="1">
    <source>
        <dbReference type="PROSITE" id="PS51819"/>
    </source>
</evidence>
<protein>
    <recommendedName>
        <fullName evidence="1">VOC domain-containing protein</fullName>
    </recommendedName>
</protein>
<comment type="caution">
    <text evidence="2">The sequence shown here is derived from an EMBL/GenBank/DDBJ whole genome shotgun (WGS) entry which is preliminary data.</text>
</comment>
<dbReference type="Gene3D" id="3.10.180.10">
    <property type="entry name" value="2,3-Dihydroxybiphenyl 1,2-Dioxygenase, domain 1"/>
    <property type="match status" value="1"/>
</dbReference>